<sequence length="258" mass="28182">MTVTTELEQDWQSWHARREAELDTDYGWLTVVAFNWLTSVPTAIEGLPGKWWTDGRFAHVDAAGLVLDGDPLNGTASASVAEAGSLGWLYYGDRLVELVLRGGRYAIRQRDPRAATRQSFKGVPAYLVDPRWVVTGHYTPLAESERVEVATARADLRQHVTVVGTVHLALAESVYELVATSAGDGRLSLSFHDETNGVETAPWRTVTTGAVQGDRSVAVDFNRTVNLPFAFTDYGTCPAPVEGNRLALAVTAGEKRPR</sequence>
<dbReference type="PANTHER" id="PTHR41913">
    <property type="entry name" value="DUF1684 DOMAIN-CONTAINING PROTEIN"/>
    <property type="match status" value="1"/>
</dbReference>
<dbReference type="RefSeq" id="WP_344110989.1">
    <property type="nucleotide sequence ID" value="NZ_BAAANE010000004.1"/>
</dbReference>
<evidence type="ECO:0000313" key="1">
    <source>
        <dbReference type="EMBL" id="GAA1633434.1"/>
    </source>
</evidence>
<dbReference type="Pfam" id="PF07920">
    <property type="entry name" value="DUF1684"/>
    <property type="match status" value="1"/>
</dbReference>
<organism evidence="1 2">
    <name type="scientific">Kribbella alba</name>
    <dbReference type="NCBI Taxonomy" id="190197"/>
    <lineage>
        <taxon>Bacteria</taxon>
        <taxon>Bacillati</taxon>
        <taxon>Actinomycetota</taxon>
        <taxon>Actinomycetes</taxon>
        <taxon>Propionibacteriales</taxon>
        <taxon>Kribbellaceae</taxon>
        <taxon>Kribbella</taxon>
    </lineage>
</organism>
<reference evidence="1 2" key="1">
    <citation type="journal article" date="2019" name="Int. J. Syst. Evol. Microbiol.">
        <title>The Global Catalogue of Microorganisms (GCM) 10K type strain sequencing project: providing services to taxonomists for standard genome sequencing and annotation.</title>
        <authorList>
            <consortium name="The Broad Institute Genomics Platform"/>
            <consortium name="The Broad Institute Genome Sequencing Center for Infectious Disease"/>
            <person name="Wu L."/>
            <person name="Ma J."/>
        </authorList>
    </citation>
    <scope>NUCLEOTIDE SEQUENCE [LARGE SCALE GENOMIC DNA]</scope>
    <source>
        <strain evidence="1 2">JCM 14306</strain>
    </source>
</reference>
<protein>
    <submittedName>
        <fullName evidence="1">DUF1684 domain-containing protein</fullName>
    </submittedName>
</protein>
<dbReference type="PANTHER" id="PTHR41913:SF1">
    <property type="entry name" value="DUF1684 DOMAIN-CONTAINING PROTEIN"/>
    <property type="match status" value="1"/>
</dbReference>
<gene>
    <name evidence="1" type="ORF">GCM10009744_22440</name>
</gene>
<comment type="caution">
    <text evidence="1">The sequence shown here is derived from an EMBL/GenBank/DDBJ whole genome shotgun (WGS) entry which is preliminary data.</text>
</comment>
<evidence type="ECO:0000313" key="2">
    <source>
        <dbReference type="Proteomes" id="UP001501319"/>
    </source>
</evidence>
<dbReference type="Proteomes" id="UP001501319">
    <property type="component" value="Unassembled WGS sequence"/>
</dbReference>
<keyword evidence="2" id="KW-1185">Reference proteome</keyword>
<accession>A0ABN2F770</accession>
<dbReference type="EMBL" id="BAAANE010000004">
    <property type="protein sequence ID" value="GAA1633434.1"/>
    <property type="molecule type" value="Genomic_DNA"/>
</dbReference>
<name>A0ABN2F770_9ACTN</name>
<proteinExistence type="predicted"/>
<dbReference type="InterPro" id="IPR012467">
    <property type="entry name" value="DUF1684"/>
</dbReference>